<dbReference type="GO" id="GO:0005524">
    <property type="term" value="F:ATP binding"/>
    <property type="evidence" value="ECO:0007669"/>
    <property type="project" value="UniProtKB-KW"/>
</dbReference>
<keyword evidence="9" id="KW-1185">Reference proteome</keyword>
<gene>
    <name evidence="8" type="ORF">C0Z19_08010</name>
</gene>
<dbReference type="Pfam" id="PF00294">
    <property type="entry name" value="PfkB"/>
    <property type="match status" value="1"/>
</dbReference>
<feature type="domain" description="Carbohydrate kinase PfkB" evidence="7">
    <location>
        <begin position="12"/>
        <end position="295"/>
    </location>
</feature>
<name>A0A2N7W9T1_9BURK</name>
<comment type="caution">
    <text evidence="8">The sequence shown here is derived from an EMBL/GenBank/DDBJ whole genome shotgun (WGS) entry which is preliminary data.</text>
</comment>
<dbReference type="InterPro" id="IPR029056">
    <property type="entry name" value="Ribokinase-like"/>
</dbReference>
<dbReference type="Proteomes" id="UP000235347">
    <property type="component" value="Unassembled WGS sequence"/>
</dbReference>
<dbReference type="EMBL" id="PNYB01000005">
    <property type="protein sequence ID" value="PMS26164.1"/>
    <property type="molecule type" value="Genomic_DNA"/>
</dbReference>
<protein>
    <recommendedName>
        <fullName evidence="6">Phosphofructokinase</fullName>
    </recommendedName>
</protein>
<dbReference type="InterPro" id="IPR002173">
    <property type="entry name" value="Carboh/pur_kinase_PfkB_CS"/>
</dbReference>
<evidence type="ECO:0000256" key="2">
    <source>
        <dbReference type="ARBA" id="ARBA00022679"/>
    </source>
</evidence>
<evidence type="ECO:0000256" key="6">
    <source>
        <dbReference type="PIRNR" id="PIRNR000535"/>
    </source>
</evidence>
<reference evidence="8 9" key="1">
    <citation type="submission" date="2018-01" db="EMBL/GenBank/DDBJ databases">
        <title>Whole genome analyses suggest that Burkholderia sensu lato contains two further novel genera in the rhizoxinica-symbiotica group Mycetohabitans gen. nov., and Trinickia gen. nov.: implications for the evolution of diazotrophy and nodulation in the Burkholderiaceae.</title>
        <authorList>
            <person name="Estrada-de los Santos P."/>
            <person name="Palmer M."/>
            <person name="Chavez-Ramirez B."/>
            <person name="Beukes C."/>
            <person name="Steenkamp E.T."/>
            <person name="Hirsch A.M."/>
            <person name="Manyaka P."/>
            <person name="Maluk M."/>
            <person name="Lafos M."/>
            <person name="Crook M."/>
            <person name="Gross E."/>
            <person name="Simon M.F."/>
            <person name="Bueno dos Reis Junior F."/>
            <person name="Poole P.S."/>
            <person name="Venter S.N."/>
            <person name="James E.K."/>
        </authorList>
    </citation>
    <scope>NUCLEOTIDE SEQUENCE [LARGE SCALE GENOMIC DNA]</scope>
    <source>
        <strain evidence="8 9">GP25-8</strain>
    </source>
</reference>
<keyword evidence="3" id="KW-0547">Nucleotide-binding</keyword>
<evidence type="ECO:0000256" key="3">
    <source>
        <dbReference type="ARBA" id="ARBA00022741"/>
    </source>
</evidence>
<dbReference type="FunFam" id="3.40.1190.20:FF:000001">
    <property type="entry name" value="Phosphofructokinase"/>
    <property type="match status" value="1"/>
</dbReference>
<accession>A0A2N7W9T1</accession>
<dbReference type="AlphaFoldDB" id="A0A2N7W9T1"/>
<keyword evidence="2 6" id="KW-0808">Transferase</keyword>
<evidence type="ECO:0000313" key="9">
    <source>
        <dbReference type="Proteomes" id="UP000235347"/>
    </source>
</evidence>
<dbReference type="GO" id="GO:0003872">
    <property type="term" value="F:6-phosphofructokinase activity"/>
    <property type="evidence" value="ECO:0007669"/>
    <property type="project" value="TreeGrafter"/>
</dbReference>
<dbReference type="PROSITE" id="PS00583">
    <property type="entry name" value="PFKB_KINASES_1"/>
    <property type="match status" value="1"/>
</dbReference>
<keyword evidence="4 8" id="KW-0418">Kinase</keyword>
<evidence type="ECO:0000313" key="8">
    <source>
        <dbReference type="EMBL" id="PMS26164.1"/>
    </source>
</evidence>
<evidence type="ECO:0000256" key="1">
    <source>
        <dbReference type="ARBA" id="ARBA00010688"/>
    </source>
</evidence>
<keyword evidence="5" id="KW-0067">ATP-binding</keyword>
<evidence type="ECO:0000259" key="7">
    <source>
        <dbReference type="Pfam" id="PF00294"/>
    </source>
</evidence>
<proteinExistence type="inferred from homology"/>
<dbReference type="PANTHER" id="PTHR46566:SF2">
    <property type="entry name" value="ATP-DEPENDENT 6-PHOSPHOFRUCTOKINASE ISOZYME 2"/>
    <property type="match status" value="1"/>
</dbReference>
<dbReference type="SUPFAM" id="SSF53613">
    <property type="entry name" value="Ribokinase-like"/>
    <property type="match status" value="1"/>
</dbReference>
<dbReference type="Gene3D" id="3.40.1190.20">
    <property type="match status" value="1"/>
</dbReference>
<dbReference type="InterPro" id="IPR011611">
    <property type="entry name" value="PfkB_dom"/>
</dbReference>
<dbReference type="RefSeq" id="WP_102609259.1">
    <property type="nucleotide sequence ID" value="NZ_CADIKD010000008.1"/>
</dbReference>
<organism evidence="8 9">
    <name type="scientific">Trinickia soli</name>
    <dbReference type="NCBI Taxonomy" id="380675"/>
    <lineage>
        <taxon>Bacteria</taxon>
        <taxon>Pseudomonadati</taxon>
        <taxon>Pseudomonadota</taxon>
        <taxon>Betaproteobacteria</taxon>
        <taxon>Burkholderiales</taxon>
        <taxon>Burkholderiaceae</taxon>
        <taxon>Trinickia</taxon>
    </lineage>
</organism>
<dbReference type="PIRSF" id="PIRSF000535">
    <property type="entry name" value="1PFK/6PFK/LacC"/>
    <property type="match status" value="1"/>
</dbReference>
<evidence type="ECO:0000256" key="4">
    <source>
        <dbReference type="ARBA" id="ARBA00022777"/>
    </source>
</evidence>
<evidence type="ECO:0000256" key="5">
    <source>
        <dbReference type="ARBA" id="ARBA00022840"/>
    </source>
</evidence>
<sequence>MVDIVTLTLNPSVDLSLSVDHVVDTVKLRCSEPRKDAGGGGVNVARVLKRLGSNCLAVYLAGGAVGACLAELLDAERVDGKCIAIEGGTRENVTVLETSTRKEYRFVMPGPTLTELEWRRCLNELEALDPAPRYVVASGSLPPGVPHDFYARVARWAHTNGVRMALDASGDALAAALDVGVFLVKPSLDELRALAHAPLAEPPQWREAAQHLVERGAARIVALSLGSRGAFFATAGHVVALPAPPVTVVSAVGAGDSFLAAIIWALDHEASHEQALRYAIAAGSAAVLRAGTALCDTADVIRLYRDSYELAPAVGG</sequence>
<dbReference type="CDD" id="cd01164">
    <property type="entry name" value="FruK_PfkB_like"/>
    <property type="match status" value="1"/>
</dbReference>
<comment type="similarity">
    <text evidence="1 6">Belongs to the carbohydrate kinase PfkB family.</text>
</comment>
<dbReference type="NCBIfam" id="TIGR03168">
    <property type="entry name" value="1-PFK"/>
    <property type="match status" value="1"/>
</dbReference>
<dbReference type="PANTHER" id="PTHR46566">
    <property type="entry name" value="1-PHOSPHOFRUCTOKINASE-RELATED"/>
    <property type="match status" value="1"/>
</dbReference>
<dbReference type="GO" id="GO:0005829">
    <property type="term" value="C:cytosol"/>
    <property type="evidence" value="ECO:0007669"/>
    <property type="project" value="TreeGrafter"/>
</dbReference>
<dbReference type="InterPro" id="IPR017583">
    <property type="entry name" value="Tagatose/fructose_Pkinase"/>
</dbReference>